<sequence length="70" mass="7562">MQSDPKPIDRAGFGSWSLEKRRIPDNIIICSGFGAVGHRARALQEDIELLSRLAATTSTLRSIGDHGISA</sequence>
<proteinExistence type="predicted"/>
<keyword evidence="2" id="KW-1185">Reference proteome</keyword>
<dbReference type="AlphaFoldDB" id="A0AAV2P1Y8"/>
<evidence type="ECO:0000313" key="2">
    <source>
        <dbReference type="Proteomes" id="UP001497644"/>
    </source>
</evidence>
<gene>
    <name evidence="1" type="ORF">LPLAT_LOCUS10713</name>
</gene>
<dbReference type="EMBL" id="OZ034829">
    <property type="protein sequence ID" value="CAL1685155.1"/>
    <property type="molecule type" value="Genomic_DNA"/>
</dbReference>
<organism evidence="1 2">
    <name type="scientific">Lasius platythorax</name>
    <dbReference type="NCBI Taxonomy" id="488582"/>
    <lineage>
        <taxon>Eukaryota</taxon>
        <taxon>Metazoa</taxon>
        <taxon>Ecdysozoa</taxon>
        <taxon>Arthropoda</taxon>
        <taxon>Hexapoda</taxon>
        <taxon>Insecta</taxon>
        <taxon>Pterygota</taxon>
        <taxon>Neoptera</taxon>
        <taxon>Endopterygota</taxon>
        <taxon>Hymenoptera</taxon>
        <taxon>Apocrita</taxon>
        <taxon>Aculeata</taxon>
        <taxon>Formicoidea</taxon>
        <taxon>Formicidae</taxon>
        <taxon>Formicinae</taxon>
        <taxon>Lasius</taxon>
        <taxon>Lasius</taxon>
    </lineage>
</organism>
<accession>A0AAV2P1Y8</accession>
<reference evidence="1" key="1">
    <citation type="submission" date="2024-04" db="EMBL/GenBank/DDBJ databases">
        <authorList>
            <consortium name="Molecular Ecology Group"/>
        </authorList>
    </citation>
    <scope>NUCLEOTIDE SEQUENCE</scope>
</reference>
<evidence type="ECO:0000313" key="1">
    <source>
        <dbReference type="EMBL" id="CAL1685155.1"/>
    </source>
</evidence>
<protein>
    <submittedName>
        <fullName evidence="1">Uncharacterized protein</fullName>
    </submittedName>
</protein>
<dbReference type="Proteomes" id="UP001497644">
    <property type="component" value="Chromosome 6"/>
</dbReference>
<name>A0AAV2P1Y8_9HYME</name>